<sequence>MAEKDDTVDKALNEIKKIMDLISKHKSEALNLDLVEDINEKLDDLESKVTSFSEDTDEMLLNFGMTKQRMAEVVKEVPIDIEGDEKEALKRALELKDEIMKMREEYAKEIGVPGKTTEEIEASKSPKEKKRAEKKLSKEEHRKKYKRLGSSKKWKPL</sequence>
<comment type="caution">
    <text evidence="3">The sequence shown here is derived from an EMBL/GenBank/DDBJ whole genome shotgun (WGS) entry which is preliminary data.</text>
</comment>
<evidence type="ECO:0000256" key="2">
    <source>
        <dbReference type="SAM" id="MobiDB-lite"/>
    </source>
</evidence>
<feature type="compositionally biased region" description="Basic residues" evidence="2">
    <location>
        <begin position="143"/>
        <end position="157"/>
    </location>
</feature>
<feature type="coiled-coil region" evidence="1">
    <location>
        <begin position="8"/>
        <end position="55"/>
    </location>
</feature>
<organism evidence="3 4">
    <name type="scientific">Candidatus Criblamydia sequanensis CRIB-18</name>
    <dbReference type="NCBI Taxonomy" id="1437425"/>
    <lineage>
        <taxon>Bacteria</taxon>
        <taxon>Pseudomonadati</taxon>
        <taxon>Chlamydiota</taxon>
        <taxon>Chlamydiia</taxon>
        <taxon>Parachlamydiales</taxon>
        <taxon>Candidatus Criblamydiaceae</taxon>
        <taxon>Candidatus Criblamydia</taxon>
    </lineage>
</organism>
<reference evidence="3" key="1">
    <citation type="submission" date="2013-12" db="EMBL/GenBank/DDBJ databases">
        <authorList>
            <person name="Linke B."/>
        </authorList>
    </citation>
    <scope>NUCLEOTIDE SEQUENCE [LARGE SCALE GENOMIC DNA]</scope>
    <source>
        <strain evidence="3">CRIB-18</strain>
    </source>
</reference>
<feature type="region of interest" description="Disordered" evidence="2">
    <location>
        <begin position="111"/>
        <end position="157"/>
    </location>
</feature>
<dbReference type="AlphaFoldDB" id="A0A090DVG3"/>
<gene>
    <name evidence="3" type="ORF">CSEC_0139</name>
</gene>
<dbReference type="RefSeq" id="WP_041016487.1">
    <property type="nucleotide sequence ID" value="NZ_CCEJ010000001.1"/>
</dbReference>
<keyword evidence="4" id="KW-1185">Reference proteome</keyword>
<protein>
    <submittedName>
        <fullName evidence="3">Uncharacterized protein</fullName>
    </submittedName>
</protein>
<dbReference type="STRING" id="1437425.CSEC_0139"/>
<name>A0A090DVG3_9BACT</name>
<evidence type="ECO:0000313" key="3">
    <source>
        <dbReference type="EMBL" id="CDR32979.1"/>
    </source>
</evidence>
<dbReference type="EMBL" id="CCEJ010000001">
    <property type="protein sequence ID" value="CDR32979.1"/>
    <property type="molecule type" value="Genomic_DNA"/>
</dbReference>
<feature type="compositionally biased region" description="Basic and acidic residues" evidence="2">
    <location>
        <begin position="116"/>
        <end position="142"/>
    </location>
</feature>
<dbReference type="Proteomes" id="UP000031552">
    <property type="component" value="Unassembled WGS sequence"/>
</dbReference>
<keyword evidence="1" id="KW-0175">Coiled coil</keyword>
<evidence type="ECO:0000256" key="1">
    <source>
        <dbReference type="SAM" id="Coils"/>
    </source>
</evidence>
<evidence type="ECO:0000313" key="4">
    <source>
        <dbReference type="Proteomes" id="UP000031552"/>
    </source>
</evidence>
<accession>A0A090DVG3</accession>
<proteinExistence type="predicted"/>
<reference evidence="3" key="2">
    <citation type="submission" date="2014-09" db="EMBL/GenBank/DDBJ databases">
        <title>Criblamydia sequanensis harbors a mega-plasmid encoding arsenite resistance.</title>
        <authorList>
            <person name="Bertelli C."/>
            <person name="Goesmann A."/>
            <person name="Greub G."/>
        </authorList>
    </citation>
    <scope>NUCLEOTIDE SEQUENCE [LARGE SCALE GENOMIC DNA]</scope>
    <source>
        <strain evidence="3">CRIB-18</strain>
    </source>
</reference>